<dbReference type="CDD" id="cd16917">
    <property type="entry name" value="HATPase_UhpB-NarQ-NarX-like"/>
    <property type="match status" value="1"/>
</dbReference>
<sequence length="383" mass="44378">MKRSRDLLLIRYITIFILMFQLFIKGENRSIICLVFILMFIINNHLRMFYLEKEYSVIISIIVELLVIPIAQMKFGGIIAFYLVGVSIDLFTLKNKVFKYILGTIVLLMEILINDNKNIEQIIIYFILFSTFLILLNYISKIYSTKIEAQHLYDKLRVSEEKLIKANNELEACVYSIEELTLLKERNRISREIHDSVGHALSTAMIQLSAMEAVSQKENSKVKDMAKNLRLFINESFKDVKRAVNELKPDEYDDYQGILRIKEVCNNFEKMSGVQVKTFISKGDWNLSTKQANHLYRVTQEVLSNSLRHGKAKMVKVIMNFTKDEFIISFKDNGIGTSKIEESGVGLKSIRERAEEIEGVVDIKSSYGNGFFVKITVPREEER</sequence>
<evidence type="ECO:0000256" key="9">
    <source>
        <dbReference type="SAM" id="Phobius"/>
    </source>
</evidence>
<keyword evidence="9" id="KW-0812">Transmembrane</keyword>
<comment type="catalytic activity">
    <reaction evidence="1">
        <text>ATP + protein L-histidine = ADP + protein N-phospho-L-histidine.</text>
        <dbReference type="EC" id="2.7.13.3"/>
    </reaction>
</comment>
<keyword evidence="8" id="KW-0902">Two-component regulatory system</keyword>
<keyword evidence="5" id="KW-0547">Nucleotide-binding</keyword>
<dbReference type="InterPro" id="IPR011712">
    <property type="entry name" value="Sig_transdc_His_kin_sub3_dim/P"/>
</dbReference>
<evidence type="ECO:0000256" key="8">
    <source>
        <dbReference type="ARBA" id="ARBA00023012"/>
    </source>
</evidence>
<dbReference type="RefSeq" id="WP_199870278.1">
    <property type="nucleotide sequence ID" value="NZ_JAAGPU010000021.1"/>
</dbReference>
<dbReference type="Gene3D" id="3.30.565.10">
    <property type="entry name" value="Histidine kinase-like ATPase, C-terminal domain"/>
    <property type="match status" value="1"/>
</dbReference>
<feature type="transmembrane region" description="Helical" evidence="9">
    <location>
        <begin position="122"/>
        <end position="140"/>
    </location>
</feature>
<keyword evidence="3" id="KW-0597">Phosphoprotein</keyword>
<dbReference type="Gene3D" id="1.20.5.1930">
    <property type="match status" value="1"/>
</dbReference>
<feature type="transmembrane region" description="Helical" evidence="9">
    <location>
        <begin position="7"/>
        <end position="23"/>
    </location>
</feature>
<feature type="transmembrane region" description="Helical" evidence="9">
    <location>
        <begin position="58"/>
        <end position="85"/>
    </location>
</feature>
<dbReference type="InterPro" id="IPR050482">
    <property type="entry name" value="Sensor_HK_TwoCompSys"/>
</dbReference>
<evidence type="ECO:0000256" key="2">
    <source>
        <dbReference type="ARBA" id="ARBA00012438"/>
    </source>
</evidence>
<dbReference type="Pfam" id="PF07730">
    <property type="entry name" value="HisKA_3"/>
    <property type="match status" value="1"/>
</dbReference>
<dbReference type="EC" id="2.7.13.3" evidence="2"/>
<dbReference type="SUPFAM" id="SSF55874">
    <property type="entry name" value="ATPase domain of HSP90 chaperone/DNA topoisomerase II/histidine kinase"/>
    <property type="match status" value="1"/>
</dbReference>
<feature type="transmembrane region" description="Helical" evidence="9">
    <location>
        <begin position="29"/>
        <end position="46"/>
    </location>
</feature>
<organism evidence="11 12">
    <name type="scientific">Clostridium senegalense</name>
    <dbReference type="NCBI Taxonomy" id="1465809"/>
    <lineage>
        <taxon>Bacteria</taxon>
        <taxon>Bacillati</taxon>
        <taxon>Bacillota</taxon>
        <taxon>Clostridia</taxon>
        <taxon>Eubacteriales</taxon>
        <taxon>Clostridiaceae</taxon>
        <taxon>Clostridium</taxon>
    </lineage>
</organism>
<keyword evidence="9" id="KW-1133">Transmembrane helix</keyword>
<accession>A0A6M0H5H5</accession>
<dbReference type="InterPro" id="IPR003594">
    <property type="entry name" value="HATPase_dom"/>
</dbReference>
<keyword evidence="7" id="KW-0067">ATP-binding</keyword>
<dbReference type="Proteomes" id="UP000481872">
    <property type="component" value="Unassembled WGS sequence"/>
</dbReference>
<dbReference type="EMBL" id="JAAGPU010000021">
    <property type="protein sequence ID" value="NEU05504.1"/>
    <property type="molecule type" value="Genomic_DNA"/>
</dbReference>
<evidence type="ECO:0000256" key="6">
    <source>
        <dbReference type="ARBA" id="ARBA00022777"/>
    </source>
</evidence>
<reference evidence="11 12" key="1">
    <citation type="submission" date="2020-02" db="EMBL/GenBank/DDBJ databases">
        <title>Genome assembly of a novel Clostridium senegalense strain.</title>
        <authorList>
            <person name="Gupta T.B."/>
            <person name="Jauregui R."/>
            <person name="Maclean P."/>
            <person name="Nawarathana A."/>
            <person name="Brightwell G."/>
        </authorList>
    </citation>
    <scope>NUCLEOTIDE SEQUENCE [LARGE SCALE GENOMIC DNA]</scope>
    <source>
        <strain evidence="11 12">AGRFS4</strain>
    </source>
</reference>
<evidence type="ECO:0000256" key="7">
    <source>
        <dbReference type="ARBA" id="ARBA00022840"/>
    </source>
</evidence>
<dbReference type="GO" id="GO:0046983">
    <property type="term" value="F:protein dimerization activity"/>
    <property type="evidence" value="ECO:0007669"/>
    <property type="project" value="InterPro"/>
</dbReference>
<name>A0A6M0H5H5_9CLOT</name>
<gene>
    <name evidence="11" type="ORF">G3M99_11700</name>
</gene>
<keyword evidence="4" id="KW-0808">Transferase</keyword>
<dbReference type="InterPro" id="IPR036890">
    <property type="entry name" value="HATPase_C_sf"/>
</dbReference>
<evidence type="ECO:0000313" key="12">
    <source>
        <dbReference type="Proteomes" id="UP000481872"/>
    </source>
</evidence>
<feature type="transmembrane region" description="Helical" evidence="9">
    <location>
        <begin position="97"/>
        <end position="113"/>
    </location>
</feature>
<dbReference type="SMART" id="SM00387">
    <property type="entry name" value="HATPase_c"/>
    <property type="match status" value="1"/>
</dbReference>
<protein>
    <recommendedName>
        <fullName evidence="2">histidine kinase</fullName>
        <ecNumber evidence="2">2.7.13.3</ecNumber>
    </recommendedName>
</protein>
<evidence type="ECO:0000256" key="5">
    <source>
        <dbReference type="ARBA" id="ARBA00022741"/>
    </source>
</evidence>
<dbReference type="Pfam" id="PF02518">
    <property type="entry name" value="HATPase_c"/>
    <property type="match status" value="1"/>
</dbReference>
<evidence type="ECO:0000256" key="1">
    <source>
        <dbReference type="ARBA" id="ARBA00000085"/>
    </source>
</evidence>
<dbReference type="PANTHER" id="PTHR24421:SF10">
    <property type="entry name" value="NITRATE_NITRITE SENSOR PROTEIN NARQ"/>
    <property type="match status" value="1"/>
</dbReference>
<evidence type="ECO:0000259" key="10">
    <source>
        <dbReference type="SMART" id="SM00387"/>
    </source>
</evidence>
<evidence type="ECO:0000256" key="3">
    <source>
        <dbReference type="ARBA" id="ARBA00022553"/>
    </source>
</evidence>
<dbReference type="GO" id="GO:0000155">
    <property type="term" value="F:phosphorelay sensor kinase activity"/>
    <property type="evidence" value="ECO:0007669"/>
    <property type="project" value="InterPro"/>
</dbReference>
<dbReference type="AlphaFoldDB" id="A0A6M0H5H5"/>
<proteinExistence type="predicted"/>
<keyword evidence="9" id="KW-0472">Membrane</keyword>
<dbReference type="PANTHER" id="PTHR24421">
    <property type="entry name" value="NITRATE/NITRITE SENSOR PROTEIN NARX-RELATED"/>
    <property type="match status" value="1"/>
</dbReference>
<keyword evidence="6 11" id="KW-0418">Kinase</keyword>
<evidence type="ECO:0000313" key="11">
    <source>
        <dbReference type="EMBL" id="NEU05504.1"/>
    </source>
</evidence>
<evidence type="ECO:0000256" key="4">
    <source>
        <dbReference type="ARBA" id="ARBA00022679"/>
    </source>
</evidence>
<dbReference type="GO" id="GO:0016020">
    <property type="term" value="C:membrane"/>
    <property type="evidence" value="ECO:0007669"/>
    <property type="project" value="InterPro"/>
</dbReference>
<comment type="caution">
    <text evidence="11">The sequence shown here is derived from an EMBL/GenBank/DDBJ whole genome shotgun (WGS) entry which is preliminary data.</text>
</comment>
<dbReference type="GO" id="GO:0005524">
    <property type="term" value="F:ATP binding"/>
    <property type="evidence" value="ECO:0007669"/>
    <property type="project" value="UniProtKB-KW"/>
</dbReference>
<feature type="domain" description="Histidine kinase/HSP90-like ATPase" evidence="10">
    <location>
        <begin position="290"/>
        <end position="381"/>
    </location>
</feature>
<keyword evidence="12" id="KW-1185">Reference proteome</keyword>